<sequence length="112" mass="11974">MATLEECRKALQDVADRIASGDTGDREPPKLDRSLACRLTDLGTGFHGRLAGGTIQDIADGDDPKAQIALTLSSDDLVALSRGEINFAKAWASGRIKVQAGVRDLIKLRTLL</sequence>
<proteinExistence type="predicted"/>
<dbReference type="AlphaFoldDB" id="A0A1M7RP15"/>
<dbReference type="STRING" id="134849.SAMN05443668_1296"/>
<accession>A0A1M7RP15</accession>
<protein>
    <submittedName>
        <fullName evidence="2">SCP-2 sterol transfer family protein</fullName>
    </submittedName>
</protein>
<evidence type="ECO:0000259" key="1">
    <source>
        <dbReference type="Pfam" id="PF02036"/>
    </source>
</evidence>
<evidence type="ECO:0000313" key="3">
    <source>
        <dbReference type="Proteomes" id="UP000184440"/>
    </source>
</evidence>
<name>A0A1M7RP15_9ACTN</name>
<dbReference type="SUPFAM" id="SSF55718">
    <property type="entry name" value="SCP-like"/>
    <property type="match status" value="1"/>
</dbReference>
<reference evidence="2 3" key="1">
    <citation type="submission" date="2016-11" db="EMBL/GenBank/DDBJ databases">
        <authorList>
            <person name="Jaros S."/>
            <person name="Januszkiewicz K."/>
            <person name="Wedrychowicz H."/>
        </authorList>
    </citation>
    <scope>NUCLEOTIDE SEQUENCE [LARGE SCALE GENOMIC DNA]</scope>
    <source>
        <strain evidence="2 3">DSM 46144</strain>
    </source>
</reference>
<dbReference type="RefSeq" id="WP_073266100.1">
    <property type="nucleotide sequence ID" value="NZ_FRCS01000029.1"/>
</dbReference>
<dbReference type="InterPro" id="IPR036527">
    <property type="entry name" value="SCP2_sterol-bd_dom_sf"/>
</dbReference>
<dbReference type="InterPro" id="IPR003033">
    <property type="entry name" value="SCP2_sterol-bd_dom"/>
</dbReference>
<keyword evidence="3" id="KW-1185">Reference proteome</keyword>
<dbReference type="EMBL" id="FRCS01000029">
    <property type="protein sequence ID" value="SHN47846.1"/>
    <property type="molecule type" value="Genomic_DNA"/>
</dbReference>
<feature type="domain" description="SCP2" evidence="1">
    <location>
        <begin position="34"/>
        <end position="99"/>
    </location>
</feature>
<organism evidence="2 3">
    <name type="scientific">Cryptosporangium aurantiacum</name>
    <dbReference type="NCBI Taxonomy" id="134849"/>
    <lineage>
        <taxon>Bacteria</taxon>
        <taxon>Bacillati</taxon>
        <taxon>Actinomycetota</taxon>
        <taxon>Actinomycetes</taxon>
        <taxon>Cryptosporangiales</taxon>
        <taxon>Cryptosporangiaceae</taxon>
        <taxon>Cryptosporangium</taxon>
    </lineage>
</organism>
<dbReference type="OrthoDB" id="3534000at2"/>
<dbReference type="Gene3D" id="3.30.1050.10">
    <property type="entry name" value="SCP2 sterol-binding domain"/>
    <property type="match status" value="1"/>
</dbReference>
<dbReference type="Proteomes" id="UP000184440">
    <property type="component" value="Unassembled WGS sequence"/>
</dbReference>
<gene>
    <name evidence="2" type="ORF">SAMN05443668_1296</name>
</gene>
<evidence type="ECO:0000313" key="2">
    <source>
        <dbReference type="EMBL" id="SHN47846.1"/>
    </source>
</evidence>
<dbReference type="Pfam" id="PF02036">
    <property type="entry name" value="SCP2"/>
    <property type="match status" value="1"/>
</dbReference>